<evidence type="ECO:0000256" key="2">
    <source>
        <dbReference type="RuleBase" id="RU003494"/>
    </source>
</evidence>
<dbReference type="InterPro" id="IPR036249">
    <property type="entry name" value="Thioredoxin-like_sf"/>
</dbReference>
<accession>B8MFX0</accession>
<dbReference type="SFLD" id="SFLDG00358">
    <property type="entry name" value="Main_(cytGST)"/>
    <property type="match status" value="1"/>
</dbReference>
<comment type="similarity">
    <text evidence="1 2">Belongs to the GST superfamily.</text>
</comment>
<dbReference type="InterPro" id="IPR040079">
    <property type="entry name" value="Glutathione_S-Trfase"/>
</dbReference>
<dbReference type="eggNOG" id="KOG0867">
    <property type="taxonomic scope" value="Eukaryota"/>
</dbReference>
<dbReference type="SUPFAM" id="SSF52833">
    <property type="entry name" value="Thioredoxin-like"/>
    <property type="match status" value="1"/>
</dbReference>
<dbReference type="VEuPathDB" id="FungiDB:TSTA_009580"/>
<evidence type="ECO:0000259" key="4">
    <source>
        <dbReference type="PROSITE" id="PS50405"/>
    </source>
</evidence>
<feature type="domain" description="GST C-terminal" evidence="4">
    <location>
        <begin position="116"/>
        <end position="242"/>
    </location>
</feature>
<dbReference type="RefSeq" id="XP_002483071.1">
    <property type="nucleotide sequence ID" value="XM_002483026.1"/>
</dbReference>
<evidence type="ECO:0000313" key="5">
    <source>
        <dbReference type="EMBL" id="EED15837.1"/>
    </source>
</evidence>
<dbReference type="STRING" id="441959.B8MFX0"/>
<dbReference type="InterPro" id="IPR010987">
    <property type="entry name" value="Glutathione-S-Trfase_C-like"/>
</dbReference>
<organism evidence="5 6">
    <name type="scientific">Talaromyces stipitatus (strain ATCC 10500 / CBS 375.48 / QM 6759 / NRRL 1006)</name>
    <name type="common">Penicillium stipitatum</name>
    <dbReference type="NCBI Taxonomy" id="441959"/>
    <lineage>
        <taxon>Eukaryota</taxon>
        <taxon>Fungi</taxon>
        <taxon>Dikarya</taxon>
        <taxon>Ascomycota</taxon>
        <taxon>Pezizomycotina</taxon>
        <taxon>Eurotiomycetes</taxon>
        <taxon>Eurotiomycetidae</taxon>
        <taxon>Eurotiales</taxon>
        <taxon>Trichocomaceae</taxon>
        <taxon>Talaromyces</taxon>
        <taxon>Talaromyces sect. Talaromyces</taxon>
    </lineage>
</organism>
<dbReference type="InterPro" id="IPR036282">
    <property type="entry name" value="Glutathione-S-Trfase_C_sf"/>
</dbReference>
<dbReference type="Pfam" id="PF00043">
    <property type="entry name" value="GST_C"/>
    <property type="match status" value="1"/>
</dbReference>
<dbReference type="Pfam" id="PF02798">
    <property type="entry name" value="GST_N"/>
    <property type="match status" value="1"/>
</dbReference>
<dbReference type="InParanoid" id="B8MFX0"/>
<reference evidence="6" key="1">
    <citation type="journal article" date="2015" name="Genome Announc.">
        <title>Genome sequence of the AIDS-associated pathogen Penicillium marneffei (ATCC18224) and its near taxonomic relative Talaromyces stipitatus (ATCC10500).</title>
        <authorList>
            <person name="Nierman W.C."/>
            <person name="Fedorova-Abrams N.D."/>
            <person name="Andrianopoulos A."/>
        </authorList>
    </citation>
    <scope>NUCLEOTIDE SEQUENCE [LARGE SCALE GENOMIC DNA]</scope>
    <source>
        <strain evidence="6">ATCC 10500 / CBS 375.48 / QM 6759 / NRRL 1006</strain>
    </source>
</reference>
<dbReference type="InterPro" id="IPR004046">
    <property type="entry name" value="GST_C"/>
</dbReference>
<dbReference type="PANTHER" id="PTHR44051:SF3">
    <property type="entry name" value="TRANSCRIPTIONAL REGULATOR URE2"/>
    <property type="match status" value="1"/>
</dbReference>
<dbReference type="PANTHER" id="PTHR44051">
    <property type="entry name" value="GLUTATHIONE S-TRANSFERASE-RELATED"/>
    <property type="match status" value="1"/>
</dbReference>
<dbReference type="SFLD" id="SFLDS00019">
    <property type="entry name" value="Glutathione_Transferase_(cytos"/>
    <property type="match status" value="1"/>
</dbReference>
<dbReference type="PROSITE" id="PS50404">
    <property type="entry name" value="GST_NTER"/>
    <property type="match status" value="1"/>
</dbReference>
<dbReference type="Gene3D" id="1.20.1050.10">
    <property type="match status" value="1"/>
</dbReference>
<dbReference type="CDD" id="cd10293">
    <property type="entry name" value="GST_C_Ure2p"/>
    <property type="match status" value="1"/>
</dbReference>
<dbReference type="EMBL" id="EQ962656">
    <property type="protein sequence ID" value="EED15837.1"/>
    <property type="molecule type" value="Genomic_DNA"/>
</dbReference>
<dbReference type="OrthoDB" id="422574at2759"/>
<dbReference type="InterPro" id="IPR004045">
    <property type="entry name" value="Glutathione_S-Trfase_N"/>
</dbReference>
<dbReference type="SUPFAM" id="SSF47616">
    <property type="entry name" value="GST C-terminal domain-like"/>
    <property type="match status" value="1"/>
</dbReference>
<dbReference type="SFLD" id="SFLDG01151">
    <property type="entry name" value="Main.2:_Nu-like"/>
    <property type="match status" value="1"/>
</dbReference>
<dbReference type="Proteomes" id="UP000001745">
    <property type="component" value="Unassembled WGS sequence"/>
</dbReference>
<dbReference type="OMA" id="ATQYAKH"/>
<evidence type="ECO:0000313" key="6">
    <source>
        <dbReference type="Proteomes" id="UP000001745"/>
    </source>
</evidence>
<gene>
    <name evidence="5" type="ORF">TSTA_009580</name>
</gene>
<dbReference type="PROSITE" id="PS50405">
    <property type="entry name" value="GST_CTER"/>
    <property type="match status" value="1"/>
</dbReference>
<evidence type="ECO:0000259" key="3">
    <source>
        <dbReference type="PROSITE" id="PS50404"/>
    </source>
</evidence>
<dbReference type="Gene3D" id="3.40.30.10">
    <property type="entry name" value="Glutaredoxin"/>
    <property type="match status" value="1"/>
</dbReference>
<dbReference type="HOGENOM" id="CLU_011226_14_2_1"/>
<dbReference type="FunCoup" id="B8MFX0">
    <property type="interactions" value="704"/>
</dbReference>
<dbReference type="GO" id="GO:0016740">
    <property type="term" value="F:transferase activity"/>
    <property type="evidence" value="ECO:0007669"/>
    <property type="project" value="UniProtKB-KW"/>
</dbReference>
<proteinExistence type="inferred from homology"/>
<protein>
    <submittedName>
        <fullName evidence="5">Glutathione S-transferase, putative</fullName>
    </submittedName>
</protein>
<name>B8MFX0_TALSN</name>
<dbReference type="PhylomeDB" id="B8MFX0"/>
<dbReference type="AlphaFoldDB" id="B8MFX0"/>
<dbReference type="GeneID" id="8102754"/>
<dbReference type="CDD" id="cd03048">
    <property type="entry name" value="GST_N_Ure2p_like"/>
    <property type="match status" value="1"/>
</dbReference>
<keyword evidence="6" id="KW-1185">Reference proteome</keyword>
<keyword evidence="5" id="KW-0808">Transferase</keyword>
<evidence type="ECO:0000256" key="1">
    <source>
        <dbReference type="ARBA" id="ARBA00007409"/>
    </source>
</evidence>
<feature type="domain" description="GST N-terminal" evidence="3">
    <location>
        <begin position="28"/>
        <end position="109"/>
    </location>
</feature>
<sequence length="245" mass="27872">MTAPQEFDIHVPTQSIIHSLSMSLKTLTLWTLRGHAGTPNPWKVLMILEELKVPYEPKLVDLGDLKKEPYESINPNGRVPALEDPNTGITIWESGAILEYLVDTYDKQHTISFTAGSKEYYESKQWLHYQMSGQGPYFGQAAWFTIYHPEKVPSAVERYVNEIRRVSGVLNRSLQNKEYLVGGKYSYVDAAFVPWFEVAALFWSNEMDLKKNFPHVNSWLNHIKARPAIAKTIDDKAKAAAAEGK</sequence>